<protein>
    <submittedName>
        <fullName evidence="1">Uncharacterized protein</fullName>
    </submittedName>
</protein>
<reference evidence="1" key="1">
    <citation type="journal article" date="2014" name="Front. Microbiol.">
        <title>High frequency of phylogenetically diverse reductive dehalogenase-homologous genes in deep subseafloor sedimentary metagenomes.</title>
        <authorList>
            <person name="Kawai M."/>
            <person name="Futagami T."/>
            <person name="Toyoda A."/>
            <person name="Takaki Y."/>
            <person name="Nishi S."/>
            <person name="Hori S."/>
            <person name="Arai W."/>
            <person name="Tsubouchi T."/>
            <person name="Morono Y."/>
            <person name="Uchiyama I."/>
            <person name="Ito T."/>
            <person name="Fujiyama A."/>
            <person name="Inagaki F."/>
            <person name="Takami H."/>
        </authorList>
    </citation>
    <scope>NUCLEOTIDE SEQUENCE</scope>
    <source>
        <strain evidence="1">Expedition CK06-06</strain>
    </source>
</reference>
<comment type="caution">
    <text evidence="1">The sequence shown here is derived from an EMBL/GenBank/DDBJ whole genome shotgun (WGS) entry which is preliminary data.</text>
</comment>
<dbReference type="AlphaFoldDB" id="X1JVE2"/>
<proteinExistence type="predicted"/>
<name>X1JVE2_9ZZZZ</name>
<sequence>NIWAYYLDADAPEHKFVCNIPHGTGPAPPALAVLELEPIKSTKKAANFRI</sequence>
<gene>
    <name evidence="1" type="ORF">S06H3_07334</name>
</gene>
<feature type="non-terminal residue" evidence="1">
    <location>
        <position position="1"/>
    </location>
</feature>
<organism evidence="1">
    <name type="scientific">marine sediment metagenome</name>
    <dbReference type="NCBI Taxonomy" id="412755"/>
    <lineage>
        <taxon>unclassified sequences</taxon>
        <taxon>metagenomes</taxon>
        <taxon>ecological metagenomes</taxon>
    </lineage>
</organism>
<evidence type="ECO:0000313" key="1">
    <source>
        <dbReference type="EMBL" id="GAH98047.1"/>
    </source>
</evidence>
<accession>X1JVE2</accession>
<dbReference type="EMBL" id="BARV01002962">
    <property type="protein sequence ID" value="GAH98047.1"/>
    <property type="molecule type" value="Genomic_DNA"/>
</dbReference>